<comment type="caution">
    <text evidence="5">The sequence shown here is derived from an EMBL/GenBank/DDBJ whole genome shotgun (WGS) entry which is preliminary data.</text>
</comment>
<dbReference type="GO" id="GO:0003676">
    <property type="term" value="F:nucleic acid binding"/>
    <property type="evidence" value="ECO:0007669"/>
    <property type="project" value="InterPro"/>
</dbReference>
<accession>A0A6L2P167</accession>
<keyword evidence="1" id="KW-0863">Zinc-finger</keyword>
<gene>
    <name evidence="5" type="ORF">Tci_063615</name>
</gene>
<dbReference type="SUPFAM" id="SSF57756">
    <property type="entry name" value="Retrovirus zinc finger-like domains"/>
    <property type="match status" value="1"/>
</dbReference>
<feature type="compositionally biased region" description="Basic and acidic residues" evidence="3">
    <location>
        <begin position="439"/>
        <end position="462"/>
    </location>
</feature>
<evidence type="ECO:0000313" key="5">
    <source>
        <dbReference type="EMBL" id="GEU91637.1"/>
    </source>
</evidence>
<evidence type="ECO:0000256" key="1">
    <source>
        <dbReference type="PROSITE-ProRule" id="PRU00047"/>
    </source>
</evidence>
<dbReference type="GO" id="GO:0008270">
    <property type="term" value="F:zinc ion binding"/>
    <property type="evidence" value="ECO:0007669"/>
    <property type="project" value="UniProtKB-KW"/>
</dbReference>
<sequence>LKLVLLMDFKKLMLVEVNAAEELLLLKEKNVIEIGATLPKTQVVEDVTTVMPITTAKEKAQGRLETQRNLLKQQYENFIASSLKMLDQTFDMLQKLVSQLELLDENLSQKDINQKLLRSLSPEWNTHVVVWRNKADLDTMSMDDLYNKIKMYELEVKGMYSSSSSTRNMAFVSSSNNNSNSTNRTVNTAQAVNTTHGVSTANTQVNAAYSTNIDNLSDAVICAFFSSQPNRRKLTVNGNESISFDKSKVECYICHKKGHFTKECRALRYQDNKNKESSRRSVPVETTNSSALVLCDGLGSYDWSDQAKEGPIYALMAYSSSTFDSKGNPQMDLQDQGVIDSRCSRHMTENMSYLTDYEEIDEGYVAFRGNPKGEKITRKDHFGKFNGKADEGFFVGYSLNSKAFSGPGWLFDIDVLKKIINYEPIVAGTQSNGFTGPKSSHDDGFKTSSDDGKKVDEDTRKESESNTTHLGVVFDHLLLPFCVICFIDVFWPCDGSIDDLEVFGLRLEVELGTVSRRYDLFTEEGQIWSGCWETCFSPDNELPFDPNMPDLEDVSTFNFSSDHEDDDAMADMNNLDTTIQVSPTPTIRIHKDHPLDQVIGDLQSATQIRRMTKNLEEHGFISTIQQRKTHKDLQNCLFACFLSQEEPKKVFRNKKDERGIVIRNKARLVAQGCTQEEGVEYDKVFTPVARIKAIRLFLAYASFKDFMVYQIDVKSAFLYRKIKEEVYLCQLPGFEDPDFPDIVYKVEKALYGLHQAPTAWSMIGSLMYLTSSRPEIMFAVCACARYQVNLKVSHLHAVKKIFRKPKRKDTQVPQPSDPTNIVADEAVYKERGDKLVRADTTASSLEAEQDSGGGLGCQKTMDHYLNQFPKELTH</sequence>
<dbReference type="InterPro" id="IPR013103">
    <property type="entry name" value="RVT_2"/>
</dbReference>
<keyword evidence="1" id="KW-0479">Metal-binding</keyword>
<feature type="non-terminal residue" evidence="5">
    <location>
        <position position="1"/>
    </location>
</feature>
<feature type="coiled-coil region" evidence="2">
    <location>
        <begin position="57"/>
        <end position="113"/>
    </location>
</feature>
<dbReference type="InterPro" id="IPR036875">
    <property type="entry name" value="Znf_CCHC_sf"/>
</dbReference>
<keyword evidence="2" id="KW-0175">Coiled coil</keyword>
<evidence type="ECO:0000259" key="4">
    <source>
        <dbReference type="PROSITE" id="PS50158"/>
    </source>
</evidence>
<dbReference type="PANTHER" id="PTHR11439">
    <property type="entry name" value="GAG-POL-RELATED RETROTRANSPOSON"/>
    <property type="match status" value="1"/>
</dbReference>
<evidence type="ECO:0000256" key="3">
    <source>
        <dbReference type="SAM" id="MobiDB-lite"/>
    </source>
</evidence>
<name>A0A6L2P167_TANCI</name>
<dbReference type="InterPro" id="IPR001878">
    <property type="entry name" value="Znf_CCHC"/>
</dbReference>
<feature type="domain" description="CCHC-type" evidence="4">
    <location>
        <begin position="251"/>
        <end position="265"/>
    </location>
</feature>
<feature type="region of interest" description="Disordered" evidence="3">
    <location>
        <begin position="431"/>
        <end position="462"/>
    </location>
</feature>
<dbReference type="Pfam" id="PF07727">
    <property type="entry name" value="RVT_2"/>
    <property type="match status" value="1"/>
</dbReference>
<evidence type="ECO:0000256" key="2">
    <source>
        <dbReference type="SAM" id="Coils"/>
    </source>
</evidence>
<dbReference type="PANTHER" id="PTHR11439:SF495">
    <property type="entry name" value="REVERSE TRANSCRIPTASE, RNA-DEPENDENT DNA POLYMERASE-RELATED"/>
    <property type="match status" value="1"/>
</dbReference>
<dbReference type="AlphaFoldDB" id="A0A6L2P167"/>
<dbReference type="EMBL" id="BKCJ010010449">
    <property type="protein sequence ID" value="GEU91637.1"/>
    <property type="molecule type" value="Genomic_DNA"/>
</dbReference>
<reference evidence="5" key="1">
    <citation type="journal article" date="2019" name="Sci. Rep.">
        <title>Draft genome of Tanacetum cinerariifolium, the natural source of mosquito coil.</title>
        <authorList>
            <person name="Yamashiro T."/>
            <person name="Shiraishi A."/>
            <person name="Satake H."/>
            <person name="Nakayama K."/>
        </authorList>
    </citation>
    <scope>NUCLEOTIDE SEQUENCE</scope>
</reference>
<dbReference type="PROSITE" id="PS50158">
    <property type="entry name" value="ZF_CCHC"/>
    <property type="match status" value="1"/>
</dbReference>
<organism evidence="5">
    <name type="scientific">Tanacetum cinerariifolium</name>
    <name type="common">Dalmatian daisy</name>
    <name type="synonym">Chrysanthemum cinerariifolium</name>
    <dbReference type="NCBI Taxonomy" id="118510"/>
    <lineage>
        <taxon>Eukaryota</taxon>
        <taxon>Viridiplantae</taxon>
        <taxon>Streptophyta</taxon>
        <taxon>Embryophyta</taxon>
        <taxon>Tracheophyta</taxon>
        <taxon>Spermatophyta</taxon>
        <taxon>Magnoliopsida</taxon>
        <taxon>eudicotyledons</taxon>
        <taxon>Gunneridae</taxon>
        <taxon>Pentapetalae</taxon>
        <taxon>asterids</taxon>
        <taxon>campanulids</taxon>
        <taxon>Asterales</taxon>
        <taxon>Asteraceae</taxon>
        <taxon>Asteroideae</taxon>
        <taxon>Anthemideae</taxon>
        <taxon>Anthemidinae</taxon>
        <taxon>Tanacetum</taxon>
    </lineage>
</organism>
<protein>
    <recommendedName>
        <fullName evidence="4">CCHC-type domain-containing protein</fullName>
    </recommendedName>
</protein>
<dbReference type="Gene3D" id="4.10.60.10">
    <property type="entry name" value="Zinc finger, CCHC-type"/>
    <property type="match status" value="1"/>
</dbReference>
<keyword evidence="1" id="KW-0862">Zinc</keyword>
<dbReference type="Pfam" id="PF14223">
    <property type="entry name" value="Retrotran_gag_2"/>
    <property type="match status" value="1"/>
</dbReference>
<proteinExistence type="predicted"/>